<dbReference type="InterPro" id="IPR036705">
    <property type="entry name" value="Ribosyl_crysJ1_sf"/>
</dbReference>
<evidence type="ECO:0000313" key="3">
    <source>
        <dbReference type="Proteomes" id="UP000095003"/>
    </source>
</evidence>
<dbReference type="GO" id="GO:0016787">
    <property type="term" value="F:hydrolase activity"/>
    <property type="evidence" value="ECO:0007669"/>
    <property type="project" value="UniProtKB-KW"/>
</dbReference>
<comment type="cofactor">
    <cofactor evidence="1">
        <name>Mg(2+)</name>
        <dbReference type="ChEBI" id="CHEBI:18420"/>
    </cofactor>
    <text evidence="1">Binds 2 magnesium ions per subunit.</text>
</comment>
<dbReference type="EMBL" id="MCGI01000003">
    <property type="protein sequence ID" value="ODM10864.1"/>
    <property type="molecule type" value="Genomic_DNA"/>
</dbReference>
<evidence type="ECO:0000313" key="2">
    <source>
        <dbReference type="EMBL" id="ODM10864.1"/>
    </source>
</evidence>
<reference evidence="2 3" key="1">
    <citation type="submission" date="2016-07" db="EMBL/GenBank/DDBJ databases">
        <title>Characterization of isolates of Eisenbergiella tayi derived from blood cultures, using whole genome sequencing.</title>
        <authorList>
            <person name="Burdz T."/>
            <person name="Wiebe D."/>
            <person name="Huynh C."/>
            <person name="Bernard K."/>
        </authorList>
    </citation>
    <scope>NUCLEOTIDE SEQUENCE [LARGE SCALE GENOMIC DNA]</scope>
    <source>
        <strain evidence="2 3">NML 120489</strain>
    </source>
</reference>
<accession>A0A1E3AQG7</accession>
<gene>
    <name evidence="2" type="ORF">BEH84_03293</name>
</gene>
<keyword evidence="1" id="KW-0460">Magnesium</keyword>
<dbReference type="AlphaFoldDB" id="A0A1E3AQG7"/>
<comment type="caution">
    <text evidence="2">The sequence shown here is derived from an EMBL/GenBank/DDBJ whole genome shotgun (WGS) entry which is preliminary data.</text>
</comment>
<feature type="binding site" evidence="1">
    <location>
        <position position="262"/>
    </location>
    <ligand>
        <name>Mg(2+)</name>
        <dbReference type="ChEBI" id="CHEBI:18420"/>
        <label>1</label>
    </ligand>
</feature>
<protein>
    <submittedName>
        <fullName evidence="2">ADP-ribosylglycohydrolase</fullName>
    </submittedName>
</protein>
<keyword evidence="1" id="KW-0479">Metal-binding</keyword>
<dbReference type="GO" id="GO:0046872">
    <property type="term" value="F:metal ion binding"/>
    <property type="evidence" value="ECO:0007669"/>
    <property type="project" value="UniProtKB-KW"/>
</dbReference>
<sequence length="626" mass="71556">MRLNEDSYRKKVRAGWLGKCIGGNLGAIPECLKKRSYFLKPEDFMPEKMLANDDLDLQLVWLQVLLDKGLSFTSDDLMEEFIKCYPANPNEYGYGKRNYRRGIKPPVSGTFANEFFMNSMGCPIRAEIWAMICPGRPEKGIELAYRDGCLDHGEESIYAEQYITALESLSFMSQDRPMLIKKAMEYIPETSRIYHVISDVSGAFEKGAELEKVMDYLETEYGDVDCSISFYNIGVIVLALLYGNGEFEKTITLAVNCGYDTDCTAATLGAVLGIMYGEEIFGEKWLGYCGEEIITGCVNLHYDILTIDKLSRITCNFGIETDLQECGKEQADSFRMDYVGLPEIGPAKTAEIQVKLPLSPAGEENELVWDVPDGLKMDKGRTEKTEKGTEYFYMVHMEETVRCLSDHYVIKASLKDTDGKTSRIQSIGLAGVQPFRILGPFWDMFDWKKVSEEERINQKMYFPFPEHKIFRYLSLAEAHNNFAFLNREYISEDFDSDTFSDYFDAGKRYYAGEDSLRIDEMLGYKGPCCIYALQKLCLKTDEEVQFHIGSTTPFKLWVNGKEVYAMEDCKGYSPYNDLVNSRLKKGENQIVLKLLRFSEGQKLTFVIREAPFEHTGQIKTDQCWLL</sequence>
<dbReference type="InterPro" id="IPR050792">
    <property type="entry name" value="ADP-ribosylglycohydrolase"/>
</dbReference>
<dbReference type="RefSeq" id="WP_069157606.1">
    <property type="nucleotide sequence ID" value="NZ_DBFYTC010000207.1"/>
</dbReference>
<evidence type="ECO:0000256" key="1">
    <source>
        <dbReference type="PIRSR" id="PIRSR605502-1"/>
    </source>
</evidence>
<feature type="binding site" evidence="1">
    <location>
        <position position="53"/>
    </location>
    <ligand>
        <name>Mg(2+)</name>
        <dbReference type="ChEBI" id="CHEBI:18420"/>
        <label>1</label>
    </ligand>
</feature>
<dbReference type="PANTHER" id="PTHR16222">
    <property type="entry name" value="ADP-RIBOSYLGLYCOHYDROLASE"/>
    <property type="match status" value="1"/>
</dbReference>
<proteinExistence type="predicted"/>
<dbReference type="PATRIC" id="fig|1432052.3.peg.3645"/>
<name>A0A1E3AQG7_9FIRM</name>
<dbReference type="Gene3D" id="1.10.4080.10">
    <property type="entry name" value="ADP-ribosylation/Crystallin J1"/>
    <property type="match status" value="1"/>
</dbReference>
<organism evidence="2 3">
    <name type="scientific">Eisenbergiella tayi</name>
    <dbReference type="NCBI Taxonomy" id="1432052"/>
    <lineage>
        <taxon>Bacteria</taxon>
        <taxon>Bacillati</taxon>
        <taxon>Bacillota</taxon>
        <taxon>Clostridia</taxon>
        <taxon>Lachnospirales</taxon>
        <taxon>Lachnospiraceae</taxon>
        <taxon>Eisenbergiella</taxon>
    </lineage>
</organism>
<feature type="binding site" evidence="1">
    <location>
        <position position="54"/>
    </location>
    <ligand>
        <name>Mg(2+)</name>
        <dbReference type="ChEBI" id="CHEBI:18420"/>
        <label>1</label>
    </ligand>
</feature>
<feature type="binding site" evidence="1">
    <location>
        <position position="260"/>
    </location>
    <ligand>
        <name>Mg(2+)</name>
        <dbReference type="ChEBI" id="CHEBI:18420"/>
        <label>1</label>
    </ligand>
</feature>
<dbReference type="Pfam" id="PF03747">
    <property type="entry name" value="ADP_ribosyl_GH"/>
    <property type="match status" value="1"/>
</dbReference>
<keyword evidence="2" id="KW-0378">Hydrolase</keyword>
<dbReference type="SUPFAM" id="SSF101478">
    <property type="entry name" value="ADP-ribosylglycohydrolase"/>
    <property type="match status" value="1"/>
</dbReference>
<dbReference type="InterPro" id="IPR005502">
    <property type="entry name" value="Ribosyl_crysJ1"/>
</dbReference>
<dbReference type="Proteomes" id="UP000095003">
    <property type="component" value="Unassembled WGS sequence"/>
</dbReference>
<dbReference type="PANTHER" id="PTHR16222:SF12">
    <property type="entry name" value="ADP-RIBOSYLGLYCOHYDROLASE-RELATED"/>
    <property type="match status" value="1"/>
</dbReference>